<comment type="similarity">
    <text evidence="1">Belongs to the eukaryotic ribosomal protein eL21 family.</text>
</comment>
<name>A0A5J4Z7X8_PORPP</name>
<dbReference type="GO" id="GO:0006412">
    <property type="term" value="P:translation"/>
    <property type="evidence" value="ECO:0007669"/>
    <property type="project" value="InterPro"/>
</dbReference>
<evidence type="ECO:0000256" key="2">
    <source>
        <dbReference type="ARBA" id="ARBA00022980"/>
    </source>
</evidence>
<dbReference type="FunFam" id="2.30.30.70:FF:000001">
    <property type="entry name" value="60S ribosomal protein L21"/>
    <property type="match status" value="1"/>
</dbReference>
<keyword evidence="3" id="KW-0687">Ribonucleoprotein</keyword>
<dbReference type="Gene3D" id="2.30.30.70">
    <property type="entry name" value="Ribosomal protein L21"/>
    <property type="match status" value="1"/>
</dbReference>
<keyword evidence="2 4" id="KW-0689">Ribosomal protein</keyword>
<dbReference type="InterPro" id="IPR036948">
    <property type="entry name" value="Ribosomal_eL21_sf"/>
</dbReference>
<dbReference type="PANTHER" id="PTHR20981">
    <property type="entry name" value="60S RIBOSOMAL PROTEIN L21"/>
    <property type="match status" value="1"/>
</dbReference>
<dbReference type="OMA" id="INYGDYV"/>
<dbReference type="GO" id="GO:0003735">
    <property type="term" value="F:structural constituent of ribosome"/>
    <property type="evidence" value="ECO:0007669"/>
    <property type="project" value="InterPro"/>
</dbReference>
<dbReference type="InterPro" id="IPR008991">
    <property type="entry name" value="Translation_prot_SH3-like_sf"/>
</dbReference>
<dbReference type="InterPro" id="IPR018259">
    <property type="entry name" value="Ribosomal_eL21_CS"/>
</dbReference>
<dbReference type="PROSITE" id="PS01171">
    <property type="entry name" value="RIBOSOMAL_L21E"/>
    <property type="match status" value="1"/>
</dbReference>
<dbReference type="EMBL" id="VRMN01000001">
    <property type="protein sequence ID" value="KAA8499114.1"/>
    <property type="molecule type" value="Genomic_DNA"/>
</dbReference>
<dbReference type="SUPFAM" id="SSF50104">
    <property type="entry name" value="Translation proteins SH3-like domain"/>
    <property type="match status" value="1"/>
</dbReference>
<dbReference type="AlphaFoldDB" id="A0A5J4Z7X8"/>
<evidence type="ECO:0000256" key="1">
    <source>
        <dbReference type="ARBA" id="ARBA00008427"/>
    </source>
</evidence>
<dbReference type="InterPro" id="IPR001147">
    <property type="entry name" value="Ribosomal_eL21"/>
</dbReference>
<dbReference type="GO" id="GO:1990904">
    <property type="term" value="C:ribonucleoprotein complex"/>
    <property type="evidence" value="ECO:0007669"/>
    <property type="project" value="UniProtKB-KW"/>
</dbReference>
<dbReference type="Proteomes" id="UP000324585">
    <property type="component" value="Unassembled WGS sequence"/>
</dbReference>
<accession>A0A5J4Z7X8</accession>
<evidence type="ECO:0000313" key="4">
    <source>
        <dbReference type="EMBL" id="KAA8499114.1"/>
    </source>
</evidence>
<evidence type="ECO:0000256" key="3">
    <source>
        <dbReference type="ARBA" id="ARBA00023274"/>
    </source>
</evidence>
<dbReference type="Gene3D" id="6.10.250.3260">
    <property type="match status" value="1"/>
</dbReference>
<comment type="caution">
    <text evidence="4">The sequence shown here is derived from an EMBL/GenBank/DDBJ whole genome shotgun (WGS) entry which is preliminary data.</text>
</comment>
<reference evidence="5" key="1">
    <citation type="journal article" date="2019" name="Nat. Commun.">
        <title>Expansion of phycobilisome linker gene families in mesophilic red algae.</title>
        <authorList>
            <person name="Lee J."/>
            <person name="Kim D."/>
            <person name="Bhattacharya D."/>
            <person name="Yoon H.S."/>
        </authorList>
    </citation>
    <scope>NUCLEOTIDE SEQUENCE [LARGE SCALE GENOMIC DNA]</scope>
    <source>
        <strain evidence="5">CCMP 1328</strain>
    </source>
</reference>
<protein>
    <submittedName>
        <fullName evidence="4">60S ribosomal protein L21-A</fullName>
    </submittedName>
</protein>
<proteinExistence type="inferred from homology"/>
<dbReference type="Pfam" id="PF01157">
    <property type="entry name" value="Ribosomal_L21e"/>
    <property type="match status" value="1"/>
</dbReference>
<sequence>MVRSDGKRSNTRHLFRKAFRKHGANHLSTYLTTYKLNDYVDIVADPGVQKGMPFKYYQGKTGRVFNVSRTSLGVEVLKPVKQRYIAKRFHLRIEHVRKSRCQEEFKKFIKRRDAERREAKKAGTVLIAEKRKPKAPEEAKTVSLAKMQLLRPIKYEFMV</sequence>
<dbReference type="OrthoDB" id="1539250at2759"/>
<dbReference type="GO" id="GO:0005840">
    <property type="term" value="C:ribosome"/>
    <property type="evidence" value="ECO:0007669"/>
    <property type="project" value="UniProtKB-KW"/>
</dbReference>
<keyword evidence="5" id="KW-1185">Reference proteome</keyword>
<evidence type="ECO:0000313" key="5">
    <source>
        <dbReference type="Proteomes" id="UP000324585"/>
    </source>
</evidence>
<organism evidence="4 5">
    <name type="scientific">Porphyridium purpureum</name>
    <name type="common">Red alga</name>
    <name type="synonym">Porphyridium cruentum</name>
    <dbReference type="NCBI Taxonomy" id="35688"/>
    <lineage>
        <taxon>Eukaryota</taxon>
        <taxon>Rhodophyta</taxon>
        <taxon>Bangiophyceae</taxon>
        <taxon>Porphyridiales</taxon>
        <taxon>Porphyridiaceae</taxon>
        <taxon>Porphyridium</taxon>
    </lineage>
</organism>
<gene>
    <name evidence="4" type="ORF">FVE85_6699</name>
</gene>